<dbReference type="FunFam" id="3.40.50.300:FF:001236">
    <property type="entry name" value="ATP-dependent helicase/nuclease subunit A"/>
    <property type="match status" value="1"/>
</dbReference>
<dbReference type="GO" id="GO:0003690">
    <property type="term" value="F:double-stranded DNA binding"/>
    <property type="evidence" value="ECO:0007669"/>
    <property type="project" value="UniProtKB-UniRule"/>
</dbReference>
<evidence type="ECO:0000256" key="11">
    <source>
        <dbReference type="ARBA" id="ARBA00034617"/>
    </source>
</evidence>
<keyword evidence="4 13" id="KW-0378">Hydrolase</keyword>
<dbReference type="Gene3D" id="1.10.274.50">
    <property type="match status" value="1"/>
</dbReference>
<comment type="similarity">
    <text evidence="13">Belongs to the helicase family. AddA subfamily.</text>
</comment>
<dbReference type="Proteomes" id="UP000295710">
    <property type="component" value="Unassembled WGS sequence"/>
</dbReference>
<dbReference type="Pfam" id="PF12705">
    <property type="entry name" value="PDDEXK_1"/>
    <property type="match status" value="1"/>
</dbReference>
<dbReference type="Gene3D" id="3.40.50.300">
    <property type="entry name" value="P-loop containing nucleotide triphosphate hydrolases"/>
    <property type="match status" value="4"/>
</dbReference>
<keyword evidence="2 13" id="KW-0547">Nucleotide-binding</keyword>
<sequence length="1204" mass="137211">MSVAWTEEQRKVRDLRDRNILVSAAAGSGKTAVLVERIIAMLTDVKHPVSVDSLLIVTFTEAAAAEMKERIRDAIEQKLEDDDTNEHLKTQATLIHSAQITTIHSFCLSVIRDHFHAIDIDPGFRVGEEGELKLMKHDVLGQVLEESYQEGSRAFLELVEAYGGGRDDRKIEELVLKLYEYSRSYPDAEGWLASCVDAYDMKDEEELESSRCMELIRKQAMLCMSDAAALIDEALDVCREPDGPSAYEEALLADREMVNVFLAAGSYRELYEAAGNVRWTKLRANRDKTVSEEKAALVKAARDEVKKTVNDLCGQYFYQDADGALDDMALCRQAMSILASLVNKFACRFEEQKRAQNMIDFSDMEQYALRILADKVEGGFEPTAVAREYQQRFREIMIDEYQDSNLIQETILTSVSTVSQGRNNVFMVGDVKQSIYRFRLSRPELFMEKFHTYDTGDSERQRIDLHKNFRSRKEVLESVNYIFEQIMTPALGGIMYDDEAALYAGASFEESREKGGNDTEVLLIDTDPALYMGDKATEKKMVPPSDRELEARAIAARIRRLLETQTVRDKASGKSRKARYSDIVILTRSVKGFSDVFSEVLNKEGIPTYAGTKEGYFETQEIGVLLDYLRVLNNRKQDIPLAAVLKSPFLGLSDEEMADIKNRASDLPFHEAVSAYAAQEDAAAGSRLKECLDRMEQFRRKVPYTPIHELLLMVLKETGYEEYVTAMPGGEQRKANLQMLVEKARAFESTSYKGLFHFIRYIEQLQKYDVDYGEASLEDEQSDTVRIMTIHKSKGLEFPIVFVSGMGKQFNMMDARSSVVLHARLGAGLDAVDTELRTKSPSLLKRVIQKEEMLDSLGEELRVLYVALTRAKEKLIMTGTVKDAGRKLDSYGLTARRKERPLSFTRLVRAGSCLDWILPAMIRKTEDIPVNIERISAEDLVRESAGEYVKSRFTAEMLRRWDTGQVYDLQMKELIEEQFSYEYPYSLSQNQKLKFTVSELKKRAYMEEEAGGILYEEEEVVPLIPQFLKEEEELSGASRGTAYHRLLELLDFAEDYDGTLLGEEIARFRSEGKLTQDMADCIRTDDILRFLGSSAGIRMRSASENQKLYKEQPFVLGVDAREMYPDEAEGELILVQGIIDVYFEEEDGLVVLDYKTDKVKSAQELKEKYHAQLDYYARALEQVTGKHVKEKIIYSFTLQEEIEV</sequence>
<keyword evidence="9 13" id="KW-0234">DNA repair</keyword>
<gene>
    <name evidence="13 17" type="primary">addA</name>
    <name evidence="17" type="ORF">E1963_05250</name>
</gene>
<dbReference type="GO" id="GO:0043138">
    <property type="term" value="F:3'-5' DNA helicase activity"/>
    <property type="evidence" value="ECO:0007669"/>
    <property type="project" value="UniProtKB-UniRule"/>
</dbReference>
<evidence type="ECO:0000313" key="17">
    <source>
        <dbReference type="EMBL" id="TDA22793.1"/>
    </source>
</evidence>
<comment type="cofactor">
    <cofactor evidence="13">
        <name>Mg(2+)</name>
        <dbReference type="ChEBI" id="CHEBI:18420"/>
    </cofactor>
</comment>
<keyword evidence="3 13" id="KW-0227">DNA damage</keyword>
<reference evidence="17 18" key="1">
    <citation type="journal article" date="2016" name="Nat. Microbiol.">
        <title>The Mouse Intestinal Bacterial Collection (miBC) provides host-specific insight into cultured diversity and functional potential of the gut microbiota.</title>
        <authorList>
            <person name="Lagkouvardos I."/>
            <person name="Pukall R."/>
            <person name="Abt B."/>
            <person name="Foesel B.U."/>
            <person name="Meier-Kolthoff J.P."/>
            <person name="Kumar N."/>
            <person name="Bresciani A."/>
            <person name="Martinez I."/>
            <person name="Just S."/>
            <person name="Ziegler C."/>
            <person name="Brugiroux S."/>
            <person name="Garzetti D."/>
            <person name="Wenning M."/>
            <person name="Bui T.P."/>
            <person name="Wang J."/>
            <person name="Hugenholtz F."/>
            <person name="Plugge C.M."/>
            <person name="Peterson D.A."/>
            <person name="Hornef M.W."/>
            <person name="Baines J.F."/>
            <person name="Smidt H."/>
            <person name="Walter J."/>
            <person name="Kristiansen K."/>
            <person name="Nielsen H.B."/>
            <person name="Haller D."/>
            <person name="Overmann J."/>
            <person name="Stecher B."/>
            <person name="Clavel T."/>
        </authorList>
    </citation>
    <scope>NUCLEOTIDE SEQUENCE [LARGE SCALE GENOMIC DNA]</scope>
    <source>
        <strain evidence="17 18">DSM 28560</strain>
    </source>
</reference>
<keyword evidence="5 13" id="KW-0347">Helicase</keyword>
<organism evidence="17 18">
    <name type="scientific">Extibacter muris</name>
    <dbReference type="NCBI Taxonomy" id="1796622"/>
    <lineage>
        <taxon>Bacteria</taxon>
        <taxon>Bacillati</taxon>
        <taxon>Bacillota</taxon>
        <taxon>Clostridia</taxon>
        <taxon>Lachnospirales</taxon>
        <taxon>Lachnospiraceae</taxon>
        <taxon>Extibacter</taxon>
    </lineage>
</organism>
<dbReference type="SUPFAM" id="SSF52540">
    <property type="entry name" value="P-loop containing nucleoside triphosphate hydrolases"/>
    <property type="match status" value="1"/>
</dbReference>
<feature type="binding site" evidence="14">
    <location>
        <begin position="24"/>
        <end position="31"/>
    </location>
    <ligand>
        <name>ATP</name>
        <dbReference type="ChEBI" id="CHEBI:30616"/>
    </ligand>
</feature>
<evidence type="ECO:0000256" key="12">
    <source>
        <dbReference type="ARBA" id="ARBA00048988"/>
    </source>
</evidence>
<dbReference type="AlphaFoldDB" id="A0A4R4FIW6"/>
<dbReference type="InterPro" id="IPR027417">
    <property type="entry name" value="P-loop_NTPase"/>
</dbReference>
<evidence type="ECO:0000256" key="2">
    <source>
        <dbReference type="ARBA" id="ARBA00022741"/>
    </source>
</evidence>
<feature type="domain" description="UvrD-like helicase C-terminal" evidence="16">
    <location>
        <begin position="500"/>
        <end position="795"/>
    </location>
</feature>
<dbReference type="Gene3D" id="3.90.320.10">
    <property type="match status" value="1"/>
</dbReference>
<dbReference type="PANTHER" id="PTHR11070:SF48">
    <property type="entry name" value="ATP-DEPENDENT HELICASE_NUCLEASE SUBUNIT A"/>
    <property type="match status" value="1"/>
</dbReference>
<comment type="catalytic activity">
    <reaction evidence="11 13">
        <text>Couples ATP hydrolysis with the unwinding of duplex DNA by translocating in the 3'-5' direction.</text>
        <dbReference type="EC" id="5.6.2.4"/>
    </reaction>
</comment>
<dbReference type="GO" id="GO:0005829">
    <property type="term" value="C:cytosol"/>
    <property type="evidence" value="ECO:0007669"/>
    <property type="project" value="TreeGrafter"/>
</dbReference>
<dbReference type="GO" id="GO:0005524">
    <property type="term" value="F:ATP binding"/>
    <property type="evidence" value="ECO:0007669"/>
    <property type="project" value="UniProtKB-UniRule"/>
</dbReference>
<proteinExistence type="inferred from homology"/>
<dbReference type="EMBL" id="SMMX01000003">
    <property type="protein sequence ID" value="TDA22793.1"/>
    <property type="molecule type" value="Genomic_DNA"/>
</dbReference>
<keyword evidence="18" id="KW-1185">Reference proteome</keyword>
<evidence type="ECO:0000256" key="4">
    <source>
        <dbReference type="ARBA" id="ARBA00022801"/>
    </source>
</evidence>
<evidence type="ECO:0000256" key="6">
    <source>
        <dbReference type="ARBA" id="ARBA00022839"/>
    </source>
</evidence>
<dbReference type="GO" id="GO:0016887">
    <property type="term" value="F:ATP hydrolysis activity"/>
    <property type="evidence" value="ECO:0007669"/>
    <property type="project" value="RHEA"/>
</dbReference>
<evidence type="ECO:0000259" key="16">
    <source>
        <dbReference type="PROSITE" id="PS51217"/>
    </source>
</evidence>
<dbReference type="InterPro" id="IPR011335">
    <property type="entry name" value="Restrct_endonuc-II-like"/>
</dbReference>
<dbReference type="GO" id="GO:0000724">
    <property type="term" value="P:double-strand break repair via homologous recombination"/>
    <property type="evidence" value="ECO:0007669"/>
    <property type="project" value="UniProtKB-UniRule"/>
</dbReference>
<accession>A0A4R4FIW6</accession>
<dbReference type="EC" id="5.6.2.4" evidence="13"/>
<dbReference type="GO" id="GO:0008408">
    <property type="term" value="F:3'-5' exonuclease activity"/>
    <property type="evidence" value="ECO:0007669"/>
    <property type="project" value="UniProtKB-UniRule"/>
</dbReference>
<evidence type="ECO:0000313" key="18">
    <source>
        <dbReference type="Proteomes" id="UP000295710"/>
    </source>
</evidence>
<dbReference type="InterPro" id="IPR000212">
    <property type="entry name" value="DNA_helicase_UvrD/REP"/>
</dbReference>
<dbReference type="Pfam" id="PF13361">
    <property type="entry name" value="UvrD_C"/>
    <property type="match status" value="1"/>
</dbReference>
<evidence type="ECO:0000256" key="5">
    <source>
        <dbReference type="ARBA" id="ARBA00022806"/>
    </source>
</evidence>
<name>A0A4R4FIW6_9FIRM</name>
<dbReference type="PANTHER" id="PTHR11070">
    <property type="entry name" value="UVRD / RECB / PCRA DNA HELICASE FAMILY MEMBER"/>
    <property type="match status" value="1"/>
</dbReference>
<comment type="subunit">
    <text evidence="13">Heterodimer of AddA and AddB/RexB.</text>
</comment>
<keyword evidence="1 13" id="KW-0540">Nuclease</keyword>
<dbReference type="EC" id="3.1.-.-" evidence="13"/>
<evidence type="ECO:0000256" key="9">
    <source>
        <dbReference type="ARBA" id="ARBA00023204"/>
    </source>
</evidence>
<dbReference type="Pfam" id="PF00580">
    <property type="entry name" value="UvrD-helicase"/>
    <property type="match status" value="1"/>
</dbReference>
<evidence type="ECO:0000256" key="8">
    <source>
        <dbReference type="ARBA" id="ARBA00023125"/>
    </source>
</evidence>
<dbReference type="PROSITE" id="PS51198">
    <property type="entry name" value="UVRD_HELICASE_ATP_BIND"/>
    <property type="match status" value="1"/>
</dbReference>
<keyword evidence="8 13" id="KW-0238">DNA-binding</keyword>
<dbReference type="InterPro" id="IPR038726">
    <property type="entry name" value="PDDEXK_AddAB-type"/>
</dbReference>
<keyword evidence="7 13" id="KW-0067">ATP-binding</keyword>
<evidence type="ECO:0000256" key="3">
    <source>
        <dbReference type="ARBA" id="ARBA00022763"/>
    </source>
</evidence>
<keyword evidence="10 13" id="KW-0413">Isomerase</keyword>
<comment type="function">
    <text evidence="13">The heterodimer acts as both an ATP-dependent DNA helicase and an ATP-dependent, dual-direction single-stranded exonuclease. Recognizes the chi site generating a DNA molecule suitable for the initiation of homologous recombination. The AddA nuclease domain is required for chi fragment generation; this subunit has the helicase and 3' -&gt; 5' nuclease activities.</text>
</comment>
<evidence type="ECO:0000256" key="10">
    <source>
        <dbReference type="ARBA" id="ARBA00023235"/>
    </source>
</evidence>
<dbReference type="InterPro" id="IPR011604">
    <property type="entry name" value="PDDEXK-like_dom_sf"/>
</dbReference>
<dbReference type="NCBIfam" id="TIGR02785">
    <property type="entry name" value="addA_Gpos"/>
    <property type="match status" value="1"/>
</dbReference>
<dbReference type="SUPFAM" id="SSF52980">
    <property type="entry name" value="Restriction endonuclease-like"/>
    <property type="match status" value="1"/>
</dbReference>
<dbReference type="PROSITE" id="PS51217">
    <property type="entry name" value="UVRD_HELICASE_CTER"/>
    <property type="match status" value="1"/>
</dbReference>
<comment type="caution">
    <text evidence="17">The sequence shown here is derived from an EMBL/GenBank/DDBJ whole genome shotgun (WGS) entry which is preliminary data.</text>
</comment>
<comment type="catalytic activity">
    <reaction evidence="12 13">
        <text>ATP + H2O = ADP + phosphate + H(+)</text>
        <dbReference type="Rhea" id="RHEA:13065"/>
        <dbReference type="ChEBI" id="CHEBI:15377"/>
        <dbReference type="ChEBI" id="CHEBI:15378"/>
        <dbReference type="ChEBI" id="CHEBI:30616"/>
        <dbReference type="ChEBI" id="CHEBI:43474"/>
        <dbReference type="ChEBI" id="CHEBI:456216"/>
        <dbReference type="EC" id="5.6.2.4"/>
    </reaction>
</comment>
<evidence type="ECO:0000259" key="15">
    <source>
        <dbReference type="PROSITE" id="PS51198"/>
    </source>
</evidence>
<dbReference type="HAMAP" id="MF_01451">
    <property type="entry name" value="AddA"/>
    <property type="match status" value="1"/>
</dbReference>
<evidence type="ECO:0000256" key="14">
    <source>
        <dbReference type="PROSITE-ProRule" id="PRU00560"/>
    </source>
</evidence>
<evidence type="ECO:0000256" key="7">
    <source>
        <dbReference type="ARBA" id="ARBA00022840"/>
    </source>
</evidence>
<dbReference type="RefSeq" id="WP_132276022.1">
    <property type="nucleotide sequence ID" value="NZ_JAOBST010000005.1"/>
</dbReference>
<evidence type="ECO:0000256" key="1">
    <source>
        <dbReference type="ARBA" id="ARBA00022722"/>
    </source>
</evidence>
<protein>
    <recommendedName>
        <fullName evidence="13">ATP-dependent helicase/nuclease subunit A</fullName>
        <ecNumber evidence="13">3.1.-.-</ecNumber>
        <ecNumber evidence="13">5.6.2.4</ecNumber>
    </recommendedName>
    <alternativeName>
        <fullName evidence="13">ATP-dependent helicase/nuclease AddA</fullName>
    </alternativeName>
    <alternativeName>
        <fullName evidence="13">DNA 3'-5' helicase AddA</fullName>
    </alternativeName>
</protein>
<dbReference type="InterPro" id="IPR014017">
    <property type="entry name" value="DNA_helicase_UvrD-like_C"/>
</dbReference>
<dbReference type="InterPro" id="IPR014016">
    <property type="entry name" value="UvrD-like_ATP-bd"/>
</dbReference>
<keyword evidence="6 13" id="KW-0269">Exonuclease</keyword>
<evidence type="ECO:0000256" key="13">
    <source>
        <dbReference type="HAMAP-Rule" id="MF_01451"/>
    </source>
</evidence>
<feature type="domain" description="UvrD-like helicase ATP-binding" evidence="15">
    <location>
        <begin position="3"/>
        <end position="472"/>
    </location>
</feature>
<dbReference type="GO" id="GO:0033202">
    <property type="term" value="C:DNA helicase complex"/>
    <property type="evidence" value="ECO:0007669"/>
    <property type="project" value="TreeGrafter"/>
</dbReference>
<dbReference type="InterPro" id="IPR014152">
    <property type="entry name" value="AddA"/>
</dbReference>